<dbReference type="KEGG" id="mech:Q9L42_012390"/>
<accession>A0AAU7NQC1</accession>
<evidence type="ECO:0000313" key="2">
    <source>
        <dbReference type="Proteomes" id="UP001225378"/>
    </source>
</evidence>
<sequence>MMHVALDRTLILLIEHKELMFRLIDYMDGNQRRDLPAEVFFNSLRAKLESLASRTESERLGDAFDLDNLIKTGIVAEFNQSRGTIALQPAVLDIFRLFDKERVRGLRSAELENIRIQLENAYRQHQTLSFADDNIAFLEQRDHLFDLLRRINSQIQNNTAHLQHQADRLSKRLDHDPTLLSLDESRQHRDMLVQVKQIYDREIIPTLEFLNSREYSKVKAPLILIDELSRLYDLRGYEDDSYYIDQYKLSILSHYKSVEKVKQTLQRYLHQERRHRLTYNAIEQAYLHLQQLAQGTFTEKLKDKYIFKALEQDMLYFNGLKTHAAAQDARIEWNPRNHVIYFNEYLVNRQARRRSDSPAEITTFDKERLTEPNNALKRRIRQLVDLCHIEPPVDDLYAELHHYLAEHLSRDYQLPYLLYGVSCFKQRHGAKFKIKVAFERPQRRIRYHNHVLEYNKRLLSDD</sequence>
<organism evidence="1 2">
    <name type="scientific">Methylomarinum roseum</name>
    <dbReference type="NCBI Taxonomy" id="3067653"/>
    <lineage>
        <taxon>Bacteria</taxon>
        <taxon>Pseudomonadati</taxon>
        <taxon>Pseudomonadota</taxon>
        <taxon>Gammaproteobacteria</taxon>
        <taxon>Methylococcales</taxon>
        <taxon>Methylococcaceae</taxon>
        <taxon>Methylomarinum</taxon>
    </lineage>
</organism>
<dbReference type="EMBL" id="CP157743">
    <property type="protein sequence ID" value="XBS19164.1"/>
    <property type="molecule type" value="Genomic_DNA"/>
</dbReference>
<proteinExistence type="predicted"/>
<protein>
    <submittedName>
        <fullName evidence="1">Uncharacterized protein</fullName>
    </submittedName>
</protein>
<dbReference type="RefSeq" id="WP_305908088.1">
    <property type="nucleotide sequence ID" value="NZ_CP157743.1"/>
</dbReference>
<reference evidence="1 2" key="1">
    <citation type="journal article" date="2024" name="Microbiology">
        <title>Methylomarinum rosea sp. nov., a novel halophilic methanotrophic bacterium from the hypersaline Lake Elton.</title>
        <authorList>
            <person name="Suleimanov R.Z."/>
            <person name="Oshkin I.Y."/>
            <person name="Danilova O.V."/>
            <person name="Suzina N.E."/>
            <person name="Dedysh S.N."/>
        </authorList>
    </citation>
    <scope>NUCLEOTIDE SEQUENCE [LARGE SCALE GENOMIC DNA]</scope>
    <source>
        <strain evidence="1 2">Ch1-1</strain>
    </source>
</reference>
<dbReference type="Proteomes" id="UP001225378">
    <property type="component" value="Chromosome"/>
</dbReference>
<gene>
    <name evidence="1" type="ORF">Q9L42_012390</name>
</gene>
<evidence type="ECO:0000313" key="1">
    <source>
        <dbReference type="EMBL" id="XBS19164.1"/>
    </source>
</evidence>
<dbReference type="AlphaFoldDB" id="A0AAU7NQC1"/>
<keyword evidence="2" id="KW-1185">Reference proteome</keyword>
<name>A0AAU7NQC1_9GAMM</name>